<evidence type="ECO:0000256" key="1">
    <source>
        <dbReference type="SAM" id="MobiDB-lite"/>
    </source>
</evidence>
<dbReference type="Proteomes" id="UP001303046">
    <property type="component" value="Unassembled WGS sequence"/>
</dbReference>
<protein>
    <recommendedName>
        <fullName evidence="4">WH2 domain-containing protein</fullName>
    </recommendedName>
</protein>
<reference evidence="2 3" key="1">
    <citation type="submission" date="2023-08" db="EMBL/GenBank/DDBJ databases">
        <title>A Necator americanus chromosomal reference genome.</title>
        <authorList>
            <person name="Ilik V."/>
            <person name="Petrzelkova K.J."/>
            <person name="Pardy F."/>
            <person name="Fuh T."/>
            <person name="Niatou-Singa F.S."/>
            <person name="Gouil Q."/>
            <person name="Baker L."/>
            <person name="Ritchie M.E."/>
            <person name="Jex A.R."/>
            <person name="Gazzola D."/>
            <person name="Li H."/>
            <person name="Toshio Fujiwara R."/>
            <person name="Zhan B."/>
            <person name="Aroian R.V."/>
            <person name="Pafco B."/>
            <person name="Schwarz E.M."/>
        </authorList>
    </citation>
    <scope>NUCLEOTIDE SEQUENCE [LARGE SCALE GENOMIC DNA]</scope>
    <source>
        <strain evidence="2 3">Aroian</strain>
        <tissue evidence="2">Whole animal</tissue>
    </source>
</reference>
<name>A0ABR1CJW0_NECAM</name>
<evidence type="ECO:0008006" key="4">
    <source>
        <dbReference type="Google" id="ProtNLM"/>
    </source>
</evidence>
<sequence>MATSPKSIMTPAHAHHKNHVKFGEDVKPEAESKPRPVSPAPPPSEITVPPPAVPCKIKDEVELLRAGLVNKHGDHLKTHHATEK</sequence>
<dbReference type="EMBL" id="JAVFWL010000002">
    <property type="protein sequence ID" value="KAK6738692.1"/>
    <property type="molecule type" value="Genomic_DNA"/>
</dbReference>
<gene>
    <name evidence="2" type="primary">Necator_chrII.g8461</name>
    <name evidence="2" type="ORF">RB195_020667</name>
</gene>
<feature type="region of interest" description="Disordered" evidence="1">
    <location>
        <begin position="1"/>
        <end position="52"/>
    </location>
</feature>
<evidence type="ECO:0000313" key="3">
    <source>
        <dbReference type="Proteomes" id="UP001303046"/>
    </source>
</evidence>
<feature type="compositionally biased region" description="Pro residues" evidence="1">
    <location>
        <begin position="36"/>
        <end position="52"/>
    </location>
</feature>
<organism evidence="2 3">
    <name type="scientific">Necator americanus</name>
    <name type="common">Human hookworm</name>
    <dbReference type="NCBI Taxonomy" id="51031"/>
    <lineage>
        <taxon>Eukaryota</taxon>
        <taxon>Metazoa</taxon>
        <taxon>Ecdysozoa</taxon>
        <taxon>Nematoda</taxon>
        <taxon>Chromadorea</taxon>
        <taxon>Rhabditida</taxon>
        <taxon>Rhabditina</taxon>
        <taxon>Rhabditomorpha</taxon>
        <taxon>Strongyloidea</taxon>
        <taxon>Ancylostomatidae</taxon>
        <taxon>Bunostominae</taxon>
        <taxon>Necator</taxon>
    </lineage>
</organism>
<accession>A0ABR1CJW0</accession>
<keyword evidence="3" id="KW-1185">Reference proteome</keyword>
<comment type="caution">
    <text evidence="2">The sequence shown here is derived from an EMBL/GenBank/DDBJ whole genome shotgun (WGS) entry which is preliminary data.</text>
</comment>
<proteinExistence type="predicted"/>
<feature type="compositionally biased region" description="Basic and acidic residues" evidence="1">
    <location>
        <begin position="21"/>
        <end position="34"/>
    </location>
</feature>
<evidence type="ECO:0000313" key="2">
    <source>
        <dbReference type="EMBL" id="KAK6738692.1"/>
    </source>
</evidence>